<dbReference type="RefSeq" id="WP_147738877.1">
    <property type="nucleotide sequence ID" value="NZ_SAXU01000001.1"/>
</dbReference>
<evidence type="ECO:0000256" key="5">
    <source>
        <dbReference type="ARBA" id="ARBA00023235"/>
    </source>
</evidence>
<evidence type="ECO:0000256" key="1">
    <source>
        <dbReference type="ARBA" id="ARBA00001974"/>
    </source>
</evidence>
<dbReference type="EC" id="5.4.99.9" evidence="7"/>
<gene>
    <name evidence="7" type="primary">glf</name>
    <name evidence="7" type="ORF">EPJ79_06495</name>
</gene>
<protein>
    <submittedName>
        <fullName evidence="7">UDP-galactopyranose mutase</fullName>
        <ecNumber evidence="7">5.4.99.9</ecNumber>
    </submittedName>
</protein>
<dbReference type="PANTHER" id="PTHR21197">
    <property type="entry name" value="UDP-GALACTOPYRANOSE MUTASE"/>
    <property type="match status" value="1"/>
</dbReference>
<dbReference type="GO" id="GO:0005829">
    <property type="term" value="C:cytosol"/>
    <property type="evidence" value="ECO:0007669"/>
    <property type="project" value="TreeGrafter"/>
</dbReference>
<dbReference type="InterPro" id="IPR004379">
    <property type="entry name" value="UDP-GALP_mutase"/>
</dbReference>
<dbReference type="PANTHER" id="PTHR21197:SF0">
    <property type="entry name" value="UDP-GALACTOPYRANOSE MUTASE"/>
    <property type="match status" value="1"/>
</dbReference>
<dbReference type="NCBIfam" id="TIGR00031">
    <property type="entry name" value="UDP-GALP_mutase"/>
    <property type="match status" value="1"/>
</dbReference>
<keyword evidence="5 7" id="KW-0413">Isomerase</keyword>
<dbReference type="Gene3D" id="3.40.50.720">
    <property type="entry name" value="NAD(P)-binding Rossmann-like Domain"/>
    <property type="match status" value="3"/>
</dbReference>
<comment type="caution">
    <text evidence="7">The sequence shown here is derived from an EMBL/GenBank/DDBJ whole genome shotgun (WGS) entry which is preliminary data.</text>
</comment>
<evidence type="ECO:0000313" key="8">
    <source>
        <dbReference type="Proteomes" id="UP000324638"/>
    </source>
</evidence>
<evidence type="ECO:0000256" key="4">
    <source>
        <dbReference type="ARBA" id="ARBA00022827"/>
    </source>
</evidence>
<keyword evidence="3" id="KW-0285">Flavoprotein</keyword>
<accession>A0A5C8D6W7</accession>
<name>A0A5C8D6W7_9SPIR</name>
<dbReference type="Pfam" id="PF03275">
    <property type="entry name" value="GLF"/>
    <property type="match status" value="1"/>
</dbReference>
<dbReference type="InterPro" id="IPR015899">
    <property type="entry name" value="UDP-GalPyranose_mutase_C"/>
</dbReference>
<dbReference type="Proteomes" id="UP000324638">
    <property type="component" value="Unassembled WGS sequence"/>
</dbReference>
<evidence type="ECO:0000256" key="3">
    <source>
        <dbReference type="ARBA" id="ARBA00022630"/>
    </source>
</evidence>
<dbReference type="AlphaFoldDB" id="A0A5C8D6W7"/>
<keyword evidence="4" id="KW-0274">FAD</keyword>
<dbReference type="Pfam" id="PF13450">
    <property type="entry name" value="NAD_binding_8"/>
    <property type="match status" value="1"/>
</dbReference>
<dbReference type="GO" id="GO:0050660">
    <property type="term" value="F:flavin adenine dinucleotide binding"/>
    <property type="evidence" value="ECO:0007669"/>
    <property type="project" value="TreeGrafter"/>
</dbReference>
<evidence type="ECO:0000256" key="2">
    <source>
        <dbReference type="ARBA" id="ARBA00009321"/>
    </source>
</evidence>
<dbReference type="SUPFAM" id="SSF51905">
    <property type="entry name" value="FAD/NAD(P)-binding domain"/>
    <property type="match status" value="1"/>
</dbReference>
<evidence type="ECO:0000259" key="6">
    <source>
        <dbReference type="Pfam" id="PF03275"/>
    </source>
</evidence>
<organism evidence="7 8">
    <name type="scientific">Brachyspira aalborgi</name>
    <dbReference type="NCBI Taxonomy" id="29522"/>
    <lineage>
        <taxon>Bacteria</taxon>
        <taxon>Pseudomonadati</taxon>
        <taxon>Spirochaetota</taxon>
        <taxon>Spirochaetia</taxon>
        <taxon>Brachyspirales</taxon>
        <taxon>Brachyspiraceae</taxon>
        <taxon>Brachyspira</taxon>
    </lineage>
</organism>
<feature type="domain" description="UDP-galactopyranose mutase C-terminal" evidence="6">
    <location>
        <begin position="151"/>
        <end position="352"/>
    </location>
</feature>
<comment type="similarity">
    <text evidence="2">Belongs to the UDP-galactopyranose/dTDP-fucopyranose mutase family.</text>
</comment>
<proteinExistence type="inferred from homology"/>
<dbReference type="EMBL" id="SAXU01000001">
    <property type="protein sequence ID" value="TXJ20783.1"/>
    <property type="molecule type" value="Genomic_DNA"/>
</dbReference>
<evidence type="ECO:0000313" key="7">
    <source>
        <dbReference type="EMBL" id="TXJ20783.1"/>
    </source>
</evidence>
<reference evidence="7 8" key="1">
    <citation type="journal article" date="1992" name="Lakartidningen">
        <title>[Penicillin V and not amoxicillin is the first choice preparation in acute otitis].</title>
        <authorList>
            <person name="Kamme C."/>
            <person name="Lundgren K."/>
            <person name="Prellner K."/>
        </authorList>
    </citation>
    <scope>NUCLEOTIDE SEQUENCE [LARGE SCALE GENOMIC DNA]</scope>
    <source>
        <strain evidence="7 8">513A</strain>
    </source>
</reference>
<dbReference type="InterPro" id="IPR036188">
    <property type="entry name" value="FAD/NAD-bd_sf"/>
</dbReference>
<comment type="cofactor">
    <cofactor evidence="1">
        <name>FAD</name>
        <dbReference type="ChEBI" id="CHEBI:57692"/>
    </cofactor>
</comment>
<sequence>MYLIVGAGISGSVLANLIAERLNQKVLIIDRREYIAGNCFDYLSTNENITIHKYGLHIFHTNNKEVWDYLSNFTKWHYFYLKPNVMIEGNRVSLPFTLKTLRELFSFSMSERIGNKLIAKYGYGVKVPILDFQKSKDKDLNFIGKFVYENVFKNYTIKQWGLKPEEIDASVTARVPIYISNDSRYFQDKYQAIPIKGYTKLIENILNHKNITVQLNTDYKTLSQNEIKEFKAIFYTGAIDEYFDYQYGELPYRSLKFDIMTIDKKYYQKSVVTNYPNDYDFTRITEHKYFLDEKSNKTIISVEYPQVFSLGKNERYYPINNDKNDKLYNKYLRESKKLNNVYFFGRLGDYKYYNMDLAAERVFELFKKLENSIFTNK</sequence>
<dbReference type="GO" id="GO:0008767">
    <property type="term" value="F:UDP-galactopyranose mutase activity"/>
    <property type="evidence" value="ECO:0007669"/>
    <property type="project" value="UniProtKB-EC"/>
</dbReference>